<dbReference type="AlphaFoldDB" id="A0A1J9Q4W3"/>
<keyword evidence="2" id="KW-1185">Reference proteome</keyword>
<evidence type="ECO:0000313" key="2">
    <source>
        <dbReference type="Proteomes" id="UP000182235"/>
    </source>
</evidence>
<comment type="caution">
    <text evidence="1">The sequence shown here is derived from an EMBL/GenBank/DDBJ whole genome shotgun (WGS) entry which is preliminary data.</text>
</comment>
<proteinExistence type="predicted"/>
<organism evidence="1 2">
    <name type="scientific">Emergomyces pasteurianus Ep9510</name>
    <dbReference type="NCBI Taxonomy" id="1447872"/>
    <lineage>
        <taxon>Eukaryota</taxon>
        <taxon>Fungi</taxon>
        <taxon>Dikarya</taxon>
        <taxon>Ascomycota</taxon>
        <taxon>Pezizomycotina</taxon>
        <taxon>Eurotiomycetes</taxon>
        <taxon>Eurotiomycetidae</taxon>
        <taxon>Onygenales</taxon>
        <taxon>Ajellomycetaceae</taxon>
        <taxon>Emergomyces</taxon>
    </lineage>
</organism>
<protein>
    <submittedName>
        <fullName evidence="1">Uncharacterized protein</fullName>
    </submittedName>
</protein>
<dbReference type="Proteomes" id="UP000182235">
    <property type="component" value="Unassembled WGS sequence"/>
</dbReference>
<accession>A0A1J9Q4W3</accession>
<sequence length="91" mass="10021">MPGTFTSYFGAALLLAGFDIKVENQSKAALGFSNTPRIDSAEVFPVDESLASKWLRVGRIYIRRKYDAPVLALLIVMPISRSDGVITRLCN</sequence>
<dbReference type="VEuPathDB" id="FungiDB:AJ78_08164"/>
<evidence type="ECO:0000313" key="1">
    <source>
        <dbReference type="EMBL" id="OJD10964.1"/>
    </source>
</evidence>
<gene>
    <name evidence="1" type="ORF">AJ78_08164</name>
</gene>
<name>A0A1J9Q4W3_9EURO</name>
<reference evidence="1 2" key="1">
    <citation type="submission" date="2015-07" db="EMBL/GenBank/DDBJ databases">
        <title>Emmonsia species relationships and genome sequence.</title>
        <authorList>
            <consortium name="The Broad Institute Genomics Platform"/>
            <person name="Cuomo C.A."/>
            <person name="Munoz J.F."/>
            <person name="Imamovic A."/>
            <person name="Priest M.E."/>
            <person name="Young S."/>
            <person name="Clay O.K."/>
            <person name="McEwen J.G."/>
        </authorList>
    </citation>
    <scope>NUCLEOTIDE SEQUENCE [LARGE SCALE GENOMIC DNA]</scope>
    <source>
        <strain evidence="1 2">UAMH 9510</strain>
    </source>
</reference>
<dbReference type="EMBL" id="LGRN01000646">
    <property type="protein sequence ID" value="OJD10964.1"/>
    <property type="molecule type" value="Genomic_DNA"/>
</dbReference>